<evidence type="ECO:0000313" key="4">
    <source>
        <dbReference type="Proteomes" id="UP000288794"/>
    </source>
</evidence>
<feature type="domain" description="YqcC-like" evidence="2">
    <location>
        <begin position="6"/>
        <end position="103"/>
    </location>
</feature>
<dbReference type="Gene3D" id="1.20.1440.40">
    <property type="entry name" value="YqcC-like"/>
    <property type="match status" value="1"/>
</dbReference>
<organism evidence="3 4">
    <name type="scientific">[Pantoea] beijingensis</name>
    <dbReference type="NCBI Taxonomy" id="1324864"/>
    <lineage>
        <taxon>Bacteria</taxon>
        <taxon>Pseudomonadati</taxon>
        <taxon>Pseudomonadota</taxon>
        <taxon>Gammaproteobacteria</taxon>
        <taxon>Enterobacterales</taxon>
        <taxon>Erwiniaceae</taxon>
        <taxon>Erwinia</taxon>
    </lineage>
</organism>
<sequence length="109" mass="12421">MSREQQVRQSLLAIEQLLHEQGLWKTQVPEAEAFNSSEPFCVDTMHPLEWLQWILIPRMQALLDSEGPLPKNFAIAPYYDVALESDTPGRLALLVRLKALDDLFTDSAN</sequence>
<gene>
    <name evidence="3" type="ORF">ED28_12120</name>
</gene>
<dbReference type="FunFam" id="1.20.1440.40:FF:000001">
    <property type="entry name" value="DUF446 domain protein"/>
    <property type="match status" value="1"/>
</dbReference>
<dbReference type="SUPFAM" id="SSF158452">
    <property type="entry name" value="YqcC-like"/>
    <property type="match status" value="1"/>
</dbReference>
<reference evidence="3 4" key="1">
    <citation type="submission" date="2014-04" db="EMBL/GenBank/DDBJ databases">
        <title>Draft genome sequence of Pantoea beijingensis strain LMG 27579, an emerging pathogen to Pleurotus eryngii with potential industrial application.</title>
        <authorList>
            <person name="Xu F."/>
            <person name="Liu Y."/>
            <person name="Wang S."/>
            <person name="Yin Y."/>
            <person name="Ma Y."/>
            <person name="Zhao S."/>
            <person name="Rong C."/>
        </authorList>
    </citation>
    <scope>NUCLEOTIDE SEQUENCE [LARGE SCALE GENOMIC DNA]</scope>
    <source>
        <strain evidence="3 4">LMG 27579</strain>
    </source>
</reference>
<evidence type="ECO:0000259" key="2">
    <source>
        <dbReference type="Pfam" id="PF04287"/>
    </source>
</evidence>
<proteinExistence type="predicted"/>
<protein>
    <recommendedName>
        <fullName evidence="2">YqcC-like domain-containing protein</fullName>
    </recommendedName>
</protein>
<dbReference type="InterPro" id="IPR023376">
    <property type="entry name" value="YqcC-like_dom"/>
</dbReference>
<dbReference type="EMBL" id="JMEE01000034">
    <property type="protein sequence ID" value="RWR01761.1"/>
    <property type="molecule type" value="Genomic_DNA"/>
</dbReference>
<dbReference type="InterPro" id="IPR036814">
    <property type="entry name" value="YqcC-like_sf"/>
</dbReference>
<dbReference type="InterPro" id="IPR007384">
    <property type="entry name" value="UCP006257"/>
</dbReference>
<dbReference type="Proteomes" id="UP000288794">
    <property type="component" value="Unassembled WGS sequence"/>
</dbReference>
<dbReference type="PIRSF" id="PIRSF006257">
    <property type="entry name" value="UCP006257"/>
    <property type="match status" value="1"/>
</dbReference>
<evidence type="ECO:0000256" key="1">
    <source>
        <dbReference type="ARBA" id="ARBA00060999"/>
    </source>
</evidence>
<comment type="similarity">
    <text evidence="1">To the N-terminal of E.carotovora exoenzyme regulation regulon ORF1. The C-terminal part is colinear with YqcB.</text>
</comment>
<dbReference type="PANTHER" id="PTHR39586">
    <property type="entry name" value="CYTOPLASMIC PROTEIN-RELATED"/>
    <property type="match status" value="1"/>
</dbReference>
<comment type="caution">
    <text evidence="3">The sequence shown here is derived from an EMBL/GenBank/DDBJ whole genome shotgun (WGS) entry which is preliminary data.</text>
</comment>
<dbReference type="RefSeq" id="WP_128178279.1">
    <property type="nucleotide sequence ID" value="NZ_CP071409.1"/>
</dbReference>
<dbReference type="AlphaFoldDB" id="A0A443IBW8"/>
<dbReference type="Pfam" id="PF04287">
    <property type="entry name" value="DUF446"/>
    <property type="match status" value="1"/>
</dbReference>
<accession>A0A443IBW8</accession>
<keyword evidence="4" id="KW-1185">Reference proteome</keyword>
<dbReference type="PANTHER" id="PTHR39586:SF1">
    <property type="entry name" value="CYTOPLASMIC PROTEIN"/>
    <property type="match status" value="1"/>
</dbReference>
<evidence type="ECO:0000313" key="3">
    <source>
        <dbReference type="EMBL" id="RWR01761.1"/>
    </source>
</evidence>
<dbReference type="GO" id="GO:0044010">
    <property type="term" value="P:single-species biofilm formation"/>
    <property type="evidence" value="ECO:0007669"/>
    <property type="project" value="TreeGrafter"/>
</dbReference>
<name>A0A443IBW8_9GAMM</name>